<dbReference type="AlphaFoldDB" id="A0A1I2AHR5"/>
<name>A0A1I2AHR5_9BACT</name>
<protein>
    <recommendedName>
        <fullName evidence="3">Outer membrane protein beta-barrel domain-containing protein</fullName>
    </recommendedName>
</protein>
<gene>
    <name evidence="1" type="ORF">SAMN04488541_1001146</name>
</gene>
<evidence type="ECO:0000313" key="2">
    <source>
        <dbReference type="Proteomes" id="UP000199513"/>
    </source>
</evidence>
<sequence>MTRAVYLFLIVLCPLICFGQENKPMYDISYFGRNLTHAGISLGVNYRFHKTNKIDTLHLKLHSRFLSKNKFTLYYHKNNHLGLLFSSEMAYQLVFKKGIYLELVVGLGYLRTFYDTKVFEVDNKGQVKHIPLAGANYFAPNYALGFGKYYWNRKSKITSWYLNLGAYYMYPFNTKFLINPYIQSGLTLNLKR</sequence>
<accession>A0A1I2AHR5</accession>
<dbReference type="STRING" id="1003.SAMN04488541_1001146"/>
<dbReference type="Proteomes" id="UP000199513">
    <property type="component" value="Unassembled WGS sequence"/>
</dbReference>
<dbReference type="EMBL" id="FONY01000001">
    <property type="protein sequence ID" value="SFE42513.1"/>
    <property type="molecule type" value="Genomic_DNA"/>
</dbReference>
<evidence type="ECO:0000313" key="1">
    <source>
        <dbReference type="EMBL" id="SFE42513.1"/>
    </source>
</evidence>
<proteinExistence type="predicted"/>
<organism evidence="1 2">
    <name type="scientific">Thermoflexibacter ruber</name>
    <dbReference type="NCBI Taxonomy" id="1003"/>
    <lineage>
        <taxon>Bacteria</taxon>
        <taxon>Pseudomonadati</taxon>
        <taxon>Bacteroidota</taxon>
        <taxon>Cytophagia</taxon>
        <taxon>Cytophagales</taxon>
        <taxon>Thermoflexibacteraceae</taxon>
        <taxon>Thermoflexibacter</taxon>
    </lineage>
</organism>
<reference evidence="1 2" key="1">
    <citation type="submission" date="2016-10" db="EMBL/GenBank/DDBJ databases">
        <authorList>
            <person name="de Groot N.N."/>
        </authorList>
    </citation>
    <scope>NUCLEOTIDE SEQUENCE [LARGE SCALE GENOMIC DNA]</scope>
    <source>
        <strain>GEY</strain>
        <strain evidence="2">DSM 9560</strain>
    </source>
</reference>
<evidence type="ECO:0008006" key="3">
    <source>
        <dbReference type="Google" id="ProtNLM"/>
    </source>
</evidence>
<keyword evidence="2" id="KW-1185">Reference proteome</keyword>